<proteinExistence type="inferred from homology"/>
<dbReference type="Gene3D" id="1.10.4160.10">
    <property type="entry name" value="Hydantoin permease"/>
    <property type="match status" value="1"/>
</dbReference>
<dbReference type="Pfam" id="PF02133">
    <property type="entry name" value="Transp_cyt_pur"/>
    <property type="match status" value="1"/>
</dbReference>
<evidence type="ECO:0000256" key="6">
    <source>
        <dbReference type="SAM" id="Phobius"/>
    </source>
</evidence>
<keyword evidence="3 6" id="KW-0812">Transmembrane</keyword>
<keyword evidence="8" id="KW-1185">Reference proteome</keyword>
<dbReference type="InterPro" id="IPR030191">
    <property type="entry name" value="CodB"/>
</dbReference>
<feature type="transmembrane region" description="Helical" evidence="6">
    <location>
        <begin position="60"/>
        <end position="83"/>
    </location>
</feature>
<protein>
    <submittedName>
        <fullName evidence="7">Permease for cytosine/purines uracil thiamine allantoin</fullName>
    </submittedName>
</protein>
<keyword evidence="4 6" id="KW-1133">Transmembrane helix</keyword>
<dbReference type="Proteomes" id="UP000008915">
    <property type="component" value="Chromosome"/>
</dbReference>
<feature type="transmembrane region" description="Helical" evidence="6">
    <location>
        <begin position="317"/>
        <end position="333"/>
    </location>
</feature>
<dbReference type="PANTHER" id="PTHR30569:SF0">
    <property type="entry name" value="CYTOSINE PERMEASE"/>
    <property type="match status" value="1"/>
</dbReference>
<dbReference type="GO" id="GO:0005886">
    <property type="term" value="C:plasma membrane"/>
    <property type="evidence" value="ECO:0007669"/>
    <property type="project" value="TreeGrafter"/>
</dbReference>
<organism evidence="7 8">
    <name type="scientific">Thermaerobacter marianensis (strain ATCC 700841 / DSM 12885 / JCM 10246 / 7p75a)</name>
    <dbReference type="NCBI Taxonomy" id="644966"/>
    <lineage>
        <taxon>Bacteria</taxon>
        <taxon>Bacillati</taxon>
        <taxon>Bacillota</taxon>
        <taxon>Clostridia</taxon>
        <taxon>Eubacteriales</taxon>
        <taxon>Clostridiales Family XVII. Incertae Sedis</taxon>
        <taxon>Thermaerobacter</taxon>
    </lineage>
</organism>
<sequence length="444" mass="46694">MQDGGSSKGRVDPDFPLTHVPATARQGLWSVSIILLGFTFFTPTMLAGARLATAFPFAELLQIIIFGSLLLAGYVGVLSVIGARTGLTTVLMSRYTLGHYGAKWADLLLGGTQVGWYGVTAGVMGSLVAVALGAESIVVTKMLVILAGVLMGITAYYGYKGMELLSAVSVPLLLIMAVWVTLRAVAEVGGWTGLLAMQPQNSMSLAAAITVIVGTFASGGTQAPNWTRFARTSGIAFWAAVIAFLFGNGAMLFFGAVGSTAYPDSQGDFVNILYEMGLIVWGVIFLVLNLWTTNDNAAYAFGVAGAEFFNVPNKKPFVVAGVAIGTLLAVAGIDQALIPWLVALGVLIPPLGGAIIGDYFFVWRQQLPSLDRVQFRAVRWDAVLAYLLGTEAAQWSSSAGILVPPLVGIVIAALAVPALRAVFLGLGRAQDHRIAEEPIPPEPA</sequence>
<keyword evidence="5 6" id="KW-0472">Membrane</keyword>
<dbReference type="CDD" id="cd11484">
    <property type="entry name" value="SLC-NCS1sbd_CobB-like"/>
    <property type="match status" value="1"/>
</dbReference>
<evidence type="ECO:0000313" key="7">
    <source>
        <dbReference type="EMBL" id="ADU51589.1"/>
    </source>
</evidence>
<dbReference type="STRING" id="644966.Tmar_1476"/>
<feature type="transmembrane region" description="Helical" evidence="6">
    <location>
        <begin position="27"/>
        <end position="48"/>
    </location>
</feature>
<evidence type="ECO:0000256" key="2">
    <source>
        <dbReference type="ARBA" id="ARBA00008974"/>
    </source>
</evidence>
<reference evidence="8" key="2">
    <citation type="journal article" date="2010" name="Stand. Genomic Sci.">
        <title>Complete genome sequence of Thermaerobacter marianensis type strain (7p75aT).</title>
        <authorList>
            <person name="Han C."/>
            <person name="Gu W."/>
            <person name="Zhang X."/>
            <person name="Lapidus A."/>
            <person name="Nolan M."/>
            <person name="Copeland A."/>
            <person name="Lucas S."/>
            <person name="Glavina Del Rio T."/>
            <person name="Tice H."/>
            <person name="Cheng J."/>
            <person name="Tapia R."/>
            <person name="Goodwin L."/>
            <person name="Pitluck S."/>
            <person name="Pagani I."/>
            <person name="Ivanova N."/>
            <person name="Mavromatis K."/>
            <person name="Mikhailova N."/>
            <person name="Pati A."/>
            <person name="Chen A."/>
            <person name="Palaniappan K."/>
            <person name="Land M."/>
            <person name="Hauser L."/>
            <person name="Chang Y."/>
            <person name="Jeffries C."/>
            <person name="Schneider S."/>
            <person name="Rohde M."/>
            <person name="Goker M."/>
            <person name="Pukall R."/>
            <person name="Woyke T."/>
            <person name="Bristow J."/>
            <person name="Eisen J."/>
            <person name="Markowitz V."/>
            <person name="Hugenholtz P."/>
            <person name="Kyrpides N."/>
            <person name="Klenk H."/>
            <person name="Detter J."/>
        </authorList>
    </citation>
    <scope>NUCLEOTIDE SEQUENCE [LARGE SCALE GENOMIC DNA]</scope>
    <source>
        <strain evidence="8">ATCC 700841 / DSM 12885 / JCM 10246 / 7p75a</strain>
    </source>
</reference>
<feature type="transmembrane region" description="Helical" evidence="6">
    <location>
        <begin position="139"/>
        <end position="158"/>
    </location>
</feature>
<dbReference type="GO" id="GO:0015209">
    <property type="term" value="F:cytosine transmembrane transporter activity"/>
    <property type="evidence" value="ECO:0007669"/>
    <property type="project" value="InterPro"/>
</dbReference>
<dbReference type="PANTHER" id="PTHR30569">
    <property type="entry name" value="CYTOSINE TRANSPORTER CODB"/>
    <property type="match status" value="1"/>
</dbReference>
<dbReference type="InterPro" id="IPR001248">
    <property type="entry name" value="Pur-cyt_permease"/>
</dbReference>
<feature type="transmembrane region" description="Helical" evidence="6">
    <location>
        <begin position="235"/>
        <end position="257"/>
    </location>
</feature>
<feature type="transmembrane region" description="Helical" evidence="6">
    <location>
        <begin position="164"/>
        <end position="182"/>
    </location>
</feature>
<dbReference type="NCBIfam" id="NF008241">
    <property type="entry name" value="PRK11017.1"/>
    <property type="match status" value="1"/>
</dbReference>
<feature type="transmembrane region" description="Helical" evidence="6">
    <location>
        <begin position="114"/>
        <end position="132"/>
    </location>
</feature>
<reference evidence="7 8" key="1">
    <citation type="journal article" date="2010" name="Stand. Genomic Sci.">
        <title>Complete genome sequence of Thermaerobacter marianensis type strain (7p75a).</title>
        <authorList>
            <person name="Han C."/>
            <person name="Gu W."/>
            <person name="Zhang X."/>
            <person name="Lapidus A."/>
            <person name="Nolan M."/>
            <person name="Copeland A."/>
            <person name="Lucas S."/>
            <person name="Del Rio T.G."/>
            <person name="Tice H."/>
            <person name="Cheng J.F."/>
            <person name="Tapia R."/>
            <person name="Goodwin L."/>
            <person name="Pitluck S."/>
            <person name="Pagani I."/>
            <person name="Ivanova N."/>
            <person name="Mavromatis K."/>
            <person name="Mikhailova N."/>
            <person name="Pati A."/>
            <person name="Chen A."/>
            <person name="Palaniappan K."/>
            <person name="Land M."/>
            <person name="Hauser L."/>
            <person name="Chang Y.J."/>
            <person name="Jeffries C.D."/>
            <person name="Schneider S."/>
            <person name="Rohde M."/>
            <person name="Goker M."/>
            <person name="Pukall R."/>
            <person name="Woyke T."/>
            <person name="Bristow J."/>
            <person name="Eisen J.A."/>
            <person name="Markowitz V."/>
            <person name="Hugenholtz P."/>
            <person name="Kyrpides N.C."/>
            <person name="Klenk H.P."/>
            <person name="Detter J.C."/>
        </authorList>
    </citation>
    <scope>NUCLEOTIDE SEQUENCE [LARGE SCALE GENOMIC DNA]</scope>
    <source>
        <strain evidence="8">ATCC 700841 / DSM 12885 / JCM 10246 / 7p75a</strain>
    </source>
</reference>
<evidence type="ECO:0000256" key="5">
    <source>
        <dbReference type="ARBA" id="ARBA00023136"/>
    </source>
</evidence>
<feature type="transmembrane region" description="Helical" evidence="6">
    <location>
        <begin position="269"/>
        <end position="291"/>
    </location>
</feature>
<evidence type="ECO:0000256" key="4">
    <source>
        <dbReference type="ARBA" id="ARBA00022989"/>
    </source>
</evidence>
<gene>
    <name evidence="7" type="ordered locus">Tmar_1476</name>
</gene>
<feature type="transmembrane region" description="Helical" evidence="6">
    <location>
        <begin position="340"/>
        <end position="362"/>
    </location>
</feature>
<dbReference type="HOGENOM" id="CLU_035711_1_1_9"/>
<name>E6SGD7_THEM7</name>
<feature type="transmembrane region" description="Helical" evidence="6">
    <location>
        <begin position="401"/>
        <end position="423"/>
    </location>
</feature>
<dbReference type="KEGG" id="tmr:Tmar_1476"/>
<comment type="similarity">
    <text evidence="2">Belongs to the purine-cytosine permease (2.A.39) family.</text>
</comment>
<dbReference type="eggNOG" id="COG1457">
    <property type="taxonomic scope" value="Bacteria"/>
</dbReference>
<dbReference type="AlphaFoldDB" id="E6SGD7"/>
<evidence type="ECO:0000313" key="8">
    <source>
        <dbReference type="Proteomes" id="UP000008915"/>
    </source>
</evidence>
<evidence type="ECO:0000256" key="1">
    <source>
        <dbReference type="ARBA" id="ARBA00004141"/>
    </source>
</evidence>
<comment type="subcellular location">
    <subcellularLocation>
        <location evidence="1">Membrane</location>
        <topology evidence="1">Multi-pass membrane protein</topology>
    </subcellularLocation>
</comment>
<evidence type="ECO:0000256" key="3">
    <source>
        <dbReference type="ARBA" id="ARBA00022692"/>
    </source>
</evidence>
<dbReference type="EMBL" id="CP002344">
    <property type="protein sequence ID" value="ADU51589.1"/>
    <property type="molecule type" value="Genomic_DNA"/>
</dbReference>
<accession>E6SGD7</accession>